<dbReference type="Proteomes" id="UP000664267">
    <property type="component" value="Unassembled WGS sequence"/>
</dbReference>
<evidence type="ECO:0000313" key="2">
    <source>
        <dbReference type="EMBL" id="MBO2025706.1"/>
    </source>
</evidence>
<feature type="chain" id="PRO_5037543187" evidence="1">
    <location>
        <begin position="22"/>
        <end position="123"/>
    </location>
</feature>
<comment type="caution">
    <text evidence="2">The sequence shown here is derived from an EMBL/GenBank/DDBJ whole genome shotgun (WGS) entry which is preliminary data.</text>
</comment>
<reference evidence="2" key="1">
    <citation type="submission" date="2021-03" db="EMBL/GenBank/DDBJ databases">
        <title>Molecular epidemiology and mechanisms of colistin and carbapenem resistance in Enterobacteriaceae from clinical isolates, the environment and porcine samples in Pretoria, South Africa.</title>
        <authorList>
            <person name="Bogoshi D."/>
            <person name="Mbelle N.M."/>
            <person name="Naidoo V."/>
            <person name="Osei Sekyere J."/>
        </authorList>
    </citation>
    <scope>NUCLEOTIDE SEQUENCE</scope>
    <source>
        <strain evidence="2">C029</strain>
    </source>
</reference>
<evidence type="ECO:0000313" key="3">
    <source>
        <dbReference type="Proteomes" id="UP000664267"/>
    </source>
</evidence>
<name>A0A939NMQ1_KLEPN</name>
<feature type="signal peptide" evidence="1">
    <location>
        <begin position="1"/>
        <end position="21"/>
    </location>
</feature>
<organism evidence="2 3">
    <name type="scientific">Klebsiella pneumoniae</name>
    <dbReference type="NCBI Taxonomy" id="573"/>
    <lineage>
        <taxon>Bacteria</taxon>
        <taxon>Pseudomonadati</taxon>
        <taxon>Pseudomonadota</taxon>
        <taxon>Gammaproteobacteria</taxon>
        <taxon>Enterobacterales</taxon>
        <taxon>Enterobacteriaceae</taxon>
        <taxon>Klebsiella/Raoultella group</taxon>
        <taxon>Klebsiella</taxon>
        <taxon>Klebsiella pneumoniae complex</taxon>
    </lineage>
</organism>
<evidence type="ECO:0000256" key="1">
    <source>
        <dbReference type="SAM" id="SignalP"/>
    </source>
</evidence>
<accession>A0A939NMQ1</accession>
<dbReference type="EMBL" id="JAGETN010000024">
    <property type="protein sequence ID" value="MBO2025706.1"/>
    <property type="molecule type" value="Genomic_DNA"/>
</dbReference>
<sequence length="123" mass="13984">MRRFSPAVCFLVVKIPARLTAAVLFEEIPELNVQERGLLKRYATYKGLDLSSEDLRFSLILSGYPEQVLFAVDSISDLGLYAVRKDSHLIREYADDKAKVIVESFSNDQKNSNFFTSFLSLNL</sequence>
<keyword evidence="1" id="KW-0732">Signal</keyword>
<proteinExistence type="predicted"/>
<gene>
    <name evidence="2" type="ORF">J4733_16195</name>
</gene>
<dbReference type="AlphaFoldDB" id="A0A939NMQ1"/>
<protein>
    <submittedName>
        <fullName evidence="2">Uncharacterized protein</fullName>
    </submittedName>
</protein>